<dbReference type="OrthoDB" id="7464755at2759"/>
<gene>
    <name evidence="1" type="ORF">AVEN_139605_1</name>
</gene>
<dbReference type="Proteomes" id="UP000499080">
    <property type="component" value="Unassembled WGS sequence"/>
</dbReference>
<reference evidence="1 2" key="1">
    <citation type="journal article" date="2019" name="Sci. Rep.">
        <title>Orb-weaving spider Araneus ventricosus genome elucidates the spidroin gene catalogue.</title>
        <authorList>
            <person name="Kono N."/>
            <person name="Nakamura H."/>
            <person name="Ohtoshi R."/>
            <person name="Moran D.A.P."/>
            <person name="Shinohara A."/>
            <person name="Yoshida Y."/>
            <person name="Fujiwara M."/>
            <person name="Mori M."/>
            <person name="Tomita M."/>
            <person name="Arakawa K."/>
        </authorList>
    </citation>
    <scope>NUCLEOTIDE SEQUENCE [LARGE SCALE GENOMIC DNA]</scope>
</reference>
<evidence type="ECO:0000313" key="2">
    <source>
        <dbReference type="Proteomes" id="UP000499080"/>
    </source>
</evidence>
<dbReference type="AlphaFoldDB" id="A0A4Y2JEC0"/>
<sequence>MRHYYWLRNENRDVFIQPVDDLVKMVGEKVTAIWVKASQPVVSKRTVNGKIKDYYKKCRSVEKSIYSNDIKEKKNREKFIQNAESLNEHFDISACKCKDLDHYTCDKSRKGTKREVTFLHDQRTVPEMCIGNIDKQTSKALTKTVARKM</sequence>
<proteinExistence type="predicted"/>
<accession>A0A4Y2JEC0</accession>
<protein>
    <submittedName>
        <fullName evidence="1">Uncharacterized protein</fullName>
    </submittedName>
</protein>
<organism evidence="1 2">
    <name type="scientific">Araneus ventricosus</name>
    <name type="common">Orbweaver spider</name>
    <name type="synonym">Epeira ventricosa</name>
    <dbReference type="NCBI Taxonomy" id="182803"/>
    <lineage>
        <taxon>Eukaryota</taxon>
        <taxon>Metazoa</taxon>
        <taxon>Ecdysozoa</taxon>
        <taxon>Arthropoda</taxon>
        <taxon>Chelicerata</taxon>
        <taxon>Arachnida</taxon>
        <taxon>Araneae</taxon>
        <taxon>Araneomorphae</taxon>
        <taxon>Entelegynae</taxon>
        <taxon>Araneoidea</taxon>
        <taxon>Araneidae</taxon>
        <taxon>Araneus</taxon>
    </lineage>
</organism>
<keyword evidence="2" id="KW-1185">Reference proteome</keyword>
<comment type="caution">
    <text evidence="1">The sequence shown here is derived from an EMBL/GenBank/DDBJ whole genome shotgun (WGS) entry which is preliminary data.</text>
</comment>
<dbReference type="EMBL" id="BGPR01003481">
    <property type="protein sequence ID" value="GBM88651.1"/>
    <property type="molecule type" value="Genomic_DNA"/>
</dbReference>
<name>A0A4Y2JEC0_ARAVE</name>
<evidence type="ECO:0000313" key="1">
    <source>
        <dbReference type="EMBL" id="GBM88651.1"/>
    </source>
</evidence>